<dbReference type="Proteomes" id="UP000239406">
    <property type="component" value="Unassembled WGS sequence"/>
</dbReference>
<dbReference type="InterPro" id="IPR036953">
    <property type="entry name" value="GreA/GreB_C_sf"/>
</dbReference>
<dbReference type="GO" id="GO:0003677">
    <property type="term" value="F:DNA binding"/>
    <property type="evidence" value="ECO:0007669"/>
    <property type="project" value="InterPro"/>
</dbReference>
<evidence type="ECO:0000313" key="4">
    <source>
        <dbReference type="Proteomes" id="UP000239406"/>
    </source>
</evidence>
<dbReference type="InterPro" id="IPR023459">
    <property type="entry name" value="Tscrpt_elong_fac_GreA/B_fam"/>
</dbReference>
<dbReference type="InterPro" id="IPR001437">
    <property type="entry name" value="Tscrpt_elong_fac_GreA/B_C"/>
</dbReference>
<organism evidence="2 4">
    <name type="scientific">Caldimonas thermodepolymerans</name>
    <dbReference type="NCBI Taxonomy" id="215580"/>
    <lineage>
        <taxon>Bacteria</taxon>
        <taxon>Pseudomonadati</taxon>
        <taxon>Pseudomonadota</taxon>
        <taxon>Betaproteobacteria</taxon>
        <taxon>Burkholderiales</taxon>
        <taxon>Sphaerotilaceae</taxon>
        <taxon>Caldimonas</taxon>
    </lineage>
</organism>
<dbReference type="EMBL" id="SLXF01000002">
    <property type="protein sequence ID" value="TCP08529.1"/>
    <property type="molecule type" value="Genomic_DNA"/>
</dbReference>
<feature type="domain" description="Transcription elongation factor GreA/GreB C-terminal" evidence="1">
    <location>
        <begin position="57"/>
        <end position="126"/>
    </location>
</feature>
<proteinExistence type="predicted"/>
<dbReference type="PANTHER" id="PTHR30437:SF5">
    <property type="entry name" value="REGULATOR OF NUCLEOSIDE DIPHOSPHATE KINASE"/>
    <property type="match status" value="1"/>
</dbReference>
<comment type="caution">
    <text evidence="2">The sequence shown here is derived from an EMBL/GenBank/DDBJ whole genome shotgun (WGS) entry which is preliminary data.</text>
</comment>
<dbReference type="SUPFAM" id="SSF54534">
    <property type="entry name" value="FKBP-like"/>
    <property type="match status" value="1"/>
</dbReference>
<protein>
    <submittedName>
        <fullName evidence="3">Regulator of nucleoside diphosphate kinase</fullName>
    </submittedName>
    <submittedName>
        <fullName evidence="2">Transcription elongation factor</fullName>
    </submittedName>
</protein>
<keyword evidence="2" id="KW-0251">Elongation factor</keyword>
<dbReference type="GO" id="GO:0070063">
    <property type="term" value="F:RNA polymerase binding"/>
    <property type="evidence" value="ECO:0007669"/>
    <property type="project" value="InterPro"/>
</dbReference>
<dbReference type="GO" id="GO:0003746">
    <property type="term" value="F:translation elongation factor activity"/>
    <property type="evidence" value="ECO:0007669"/>
    <property type="project" value="UniProtKB-KW"/>
</dbReference>
<keyword evidence="2" id="KW-0648">Protein biosynthesis</keyword>
<evidence type="ECO:0000259" key="1">
    <source>
        <dbReference type="Pfam" id="PF01272"/>
    </source>
</evidence>
<dbReference type="AlphaFoldDB" id="A0A2S5T1M1"/>
<gene>
    <name evidence="2" type="ORF">C1702_14855</name>
    <name evidence="3" type="ORF">EV676_10231</name>
</gene>
<name>A0A2S5T1M1_9BURK</name>
<dbReference type="OrthoDB" id="192847at2"/>
<dbReference type="PANTHER" id="PTHR30437">
    <property type="entry name" value="TRANSCRIPTION ELONGATION FACTOR GREA"/>
    <property type="match status" value="1"/>
</dbReference>
<dbReference type="GO" id="GO:0006354">
    <property type="term" value="P:DNA-templated transcription elongation"/>
    <property type="evidence" value="ECO:0007669"/>
    <property type="project" value="TreeGrafter"/>
</dbReference>
<evidence type="ECO:0000313" key="5">
    <source>
        <dbReference type="Proteomes" id="UP000294772"/>
    </source>
</evidence>
<keyword evidence="4" id="KW-1185">Reference proteome</keyword>
<accession>A0A2S5T1M1</accession>
<dbReference type="Gene3D" id="3.10.50.30">
    <property type="entry name" value="Transcription elongation factor, GreA/GreB, C-terminal domain"/>
    <property type="match status" value="1"/>
</dbReference>
<dbReference type="Pfam" id="PF01272">
    <property type="entry name" value="GreA_GreB"/>
    <property type="match status" value="1"/>
</dbReference>
<dbReference type="GO" id="GO:0016301">
    <property type="term" value="F:kinase activity"/>
    <property type="evidence" value="ECO:0007669"/>
    <property type="project" value="UniProtKB-KW"/>
</dbReference>
<sequence>MEVLAQERLLTGLDHARLSSLLFKPRFAASLPAGLAETARELLDFARVVDATQVDPDIVTMRSRVIVERPGIGEINLCLVYPSEADPDSGCISVLTPLGLSLLGARVGQVITWTGPDQREHSAKVLRMVYQPESAGDYAV</sequence>
<dbReference type="RefSeq" id="WP_104358497.1">
    <property type="nucleotide sequence ID" value="NZ_CALFFA010000065.1"/>
</dbReference>
<evidence type="ECO:0000313" key="3">
    <source>
        <dbReference type="EMBL" id="TCP08529.1"/>
    </source>
</evidence>
<dbReference type="EMBL" id="PSNY01000018">
    <property type="protein sequence ID" value="PPE68873.1"/>
    <property type="molecule type" value="Genomic_DNA"/>
</dbReference>
<keyword evidence="3" id="KW-0808">Transferase</keyword>
<reference evidence="2 4" key="1">
    <citation type="submission" date="2018-02" db="EMBL/GenBank/DDBJ databases">
        <title>Reclassifiation of [Polyangium] brachysporum DSM 7029 as Guopingzhaonella breviflexa gen. nov., sp. nov., a member of the family Comamonadaceae.</title>
        <authorList>
            <person name="Tang B."/>
        </authorList>
    </citation>
    <scope>NUCLEOTIDE SEQUENCE [LARGE SCALE GENOMIC DNA]</scope>
    <source>
        <strain evidence="2 4">DSM 15344</strain>
    </source>
</reference>
<evidence type="ECO:0000313" key="2">
    <source>
        <dbReference type="EMBL" id="PPE68873.1"/>
    </source>
</evidence>
<keyword evidence="3" id="KW-0418">Kinase</keyword>
<reference evidence="3 5" key="2">
    <citation type="submission" date="2019-03" db="EMBL/GenBank/DDBJ databases">
        <title>Genomic Encyclopedia of Type Strains, Phase IV (KMG-IV): sequencing the most valuable type-strain genomes for metagenomic binning, comparative biology and taxonomic classification.</title>
        <authorList>
            <person name="Goeker M."/>
        </authorList>
    </citation>
    <scope>NUCLEOTIDE SEQUENCE [LARGE SCALE GENOMIC DNA]</scope>
    <source>
        <strain evidence="3 5">DSM 15264</strain>
    </source>
</reference>
<dbReference type="Proteomes" id="UP000294772">
    <property type="component" value="Unassembled WGS sequence"/>
</dbReference>
<dbReference type="GO" id="GO:0032784">
    <property type="term" value="P:regulation of DNA-templated transcription elongation"/>
    <property type="evidence" value="ECO:0007669"/>
    <property type="project" value="InterPro"/>
</dbReference>